<feature type="transmembrane region" description="Helical" evidence="6">
    <location>
        <begin position="351"/>
        <end position="374"/>
    </location>
</feature>
<dbReference type="Pfam" id="PF02687">
    <property type="entry name" value="FtsX"/>
    <property type="match status" value="2"/>
</dbReference>
<keyword evidence="10" id="KW-1185">Reference proteome</keyword>
<gene>
    <name evidence="9" type="ORF">GBK04_16040</name>
</gene>
<dbReference type="GO" id="GO:0022857">
    <property type="term" value="F:transmembrane transporter activity"/>
    <property type="evidence" value="ECO:0007669"/>
    <property type="project" value="TreeGrafter"/>
</dbReference>
<keyword evidence="4 6" id="KW-1133">Transmembrane helix</keyword>
<accession>A0A7C9BBF5</accession>
<dbReference type="RefSeq" id="WP_152761358.1">
    <property type="nucleotide sequence ID" value="NZ_WHLY01000002.1"/>
</dbReference>
<evidence type="ECO:0000256" key="5">
    <source>
        <dbReference type="ARBA" id="ARBA00023136"/>
    </source>
</evidence>
<feature type="domain" description="ABC3 transporter permease C-terminal" evidence="7">
    <location>
        <begin position="694"/>
        <end position="803"/>
    </location>
</feature>
<feature type="transmembrane region" description="Helical" evidence="6">
    <location>
        <begin position="394"/>
        <end position="422"/>
    </location>
</feature>
<evidence type="ECO:0000259" key="8">
    <source>
        <dbReference type="Pfam" id="PF12704"/>
    </source>
</evidence>
<evidence type="ECO:0000259" key="7">
    <source>
        <dbReference type="Pfam" id="PF02687"/>
    </source>
</evidence>
<dbReference type="PROSITE" id="PS51257">
    <property type="entry name" value="PROKAR_LIPOPROTEIN"/>
    <property type="match status" value="1"/>
</dbReference>
<feature type="transmembrane region" description="Helical" evidence="6">
    <location>
        <begin position="691"/>
        <end position="715"/>
    </location>
</feature>
<evidence type="ECO:0000313" key="10">
    <source>
        <dbReference type="Proteomes" id="UP000479293"/>
    </source>
</evidence>
<feature type="transmembrane region" description="Helical" evidence="6">
    <location>
        <begin position="300"/>
        <end position="320"/>
    </location>
</feature>
<dbReference type="InterPro" id="IPR025857">
    <property type="entry name" value="MacB_PCD"/>
</dbReference>
<dbReference type="InterPro" id="IPR050250">
    <property type="entry name" value="Macrolide_Exporter_MacB"/>
</dbReference>
<proteinExistence type="predicted"/>
<feature type="transmembrane region" description="Helical" evidence="6">
    <location>
        <begin position="775"/>
        <end position="795"/>
    </location>
</feature>
<feature type="transmembrane region" description="Helical" evidence="6">
    <location>
        <begin position="21"/>
        <end position="41"/>
    </location>
</feature>
<evidence type="ECO:0000256" key="6">
    <source>
        <dbReference type="SAM" id="Phobius"/>
    </source>
</evidence>
<feature type="domain" description="ABC3 transporter permease C-terminal" evidence="7">
    <location>
        <begin position="306"/>
        <end position="419"/>
    </location>
</feature>
<dbReference type="GO" id="GO:0005886">
    <property type="term" value="C:plasma membrane"/>
    <property type="evidence" value="ECO:0007669"/>
    <property type="project" value="UniProtKB-SubCell"/>
</dbReference>
<name>A0A7C9BBF5_9BACT</name>
<comment type="caution">
    <text evidence="9">The sequence shown here is derived from an EMBL/GenBank/DDBJ whole genome shotgun (WGS) entry which is preliminary data.</text>
</comment>
<feature type="transmembrane region" description="Helical" evidence="6">
    <location>
        <begin position="743"/>
        <end position="763"/>
    </location>
</feature>
<evidence type="ECO:0000256" key="2">
    <source>
        <dbReference type="ARBA" id="ARBA00022475"/>
    </source>
</evidence>
<evidence type="ECO:0000256" key="4">
    <source>
        <dbReference type="ARBA" id="ARBA00022989"/>
    </source>
</evidence>
<organism evidence="9 10">
    <name type="scientific">Salmonirosea aquatica</name>
    <dbReference type="NCBI Taxonomy" id="2654236"/>
    <lineage>
        <taxon>Bacteria</taxon>
        <taxon>Pseudomonadati</taxon>
        <taxon>Bacteroidota</taxon>
        <taxon>Cytophagia</taxon>
        <taxon>Cytophagales</taxon>
        <taxon>Spirosomataceae</taxon>
        <taxon>Salmonirosea</taxon>
    </lineage>
</organism>
<dbReference type="EMBL" id="WHLY01000002">
    <property type="protein sequence ID" value="MPR34822.1"/>
    <property type="molecule type" value="Genomic_DNA"/>
</dbReference>
<evidence type="ECO:0000256" key="3">
    <source>
        <dbReference type="ARBA" id="ARBA00022692"/>
    </source>
</evidence>
<evidence type="ECO:0000313" key="9">
    <source>
        <dbReference type="EMBL" id="MPR34822.1"/>
    </source>
</evidence>
<feature type="transmembrane region" description="Helical" evidence="6">
    <location>
        <begin position="443"/>
        <end position="463"/>
    </location>
</feature>
<comment type="subcellular location">
    <subcellularLocation>
        <location evidence="1">Cell membrane</location>
        <topology evidence="1">Multi-pass membrane protein</topology>
    </subcellularLocation>
</comment>
<reference evidence="9 10" key="1">
    <citation type="submission" date="2019-10" db="EMBL/GenBank/DDBJ databases">
        <title>Draft Genome Sequence of Cytophagaceae sp. SJW1-29.</title>
        <authorList>
            <person name="Choi A."/>
        </authorList>
    </citation>
    <scope>NUCLEOTIDE SEQUENCE [LARGE SCALE GENOMIC DNA]</scope>
    <source>
        <strain evidence="9 10">SJW1-29</strain>
    </source>
</reference>
<feature type="domain" description="MacB-like periplasmic core" evidence="8">
    <location>
        <begin position="450"/>
        <end position="615"/>
    </location>
</feature>
<feature type="domain" description="MacB-like periplasmic core" evidence="8">
    <location>
        <begin position="20"/>
        <end position="254"/>
    </location>
</feature>
<protein>
    <submittedName>
        <fullName evidence="9">FtsX-like permease family protein</fullName>
    </submittedName>
</protein>
<keyword evidence="3 6" id="KW-0812">Transmembrane</keyword>
<dbReference type="Proteomes" id="UP000479293">
    <property type="component" value="Unassembled WGS sequence"/>
</dbReference>
<sequence length="814" mass="91441">MIQNYFKIAWRNLLRNKLFSGLNVIGLSVGLGCCMLLAMYIHSEISFDRHHQYANDLYLVNSEAISAAGGREEFPKLSAPYAQAIKAEYPEIAQATRLWVNVIEDKTLLTAEEPGKSEISFYETKGYQVDSTFFDVFSYTFLEGDQRAALQNPQSVVLSEEVARKLFGDASALNKTIKVGGTAGFGKSFKVTGVYRDESSRSHIDARFFLPLSAGWVAEFIREQPVTYTGNNMYYTYVRLQPKSDAQKFNRKLAAFMDKYVRKSLQEEGFDKRIFLTPVKDLHLYQKTDTIVTATSSTKYLYILGSIALFTLLIACINFMNLSTARSIKRAAEVGMRKVLGAGKRGLIGQFLGESMVLTLVSLSVAVILTVLFLPVFNQLTDKTLQINELLSPWNVICFVALALITGLLAGSYPAFYLSVFNPLDVLKGRFVNSASAVGLRKTLVVFQFMISVGLVVATVVIYQQMNFLRDQPLGFNKDQQIIIPLHGNDYSTLRNELVQNSRITGVAGTDYYPGITNQTTRSLYRADQSVNDIRRQVNTNRVSPEFMQTMDFELAAGRMFSREFPADTNNRIVVNEATLRKFAIPLETAVGQKLNFDWQGSTIPYEIVGVLKDFHYEDLHKPIEPYAFMLNLSPWFNYAVVHVNTTEVSSVLSLMEKTWAKLNPNLPFEYSFLDDDFQRNYQSDARTSRIVNTFTIISIFISCLGLFGLAAFAAQQRTKEIGVRKVLGASVSSIVTLLSKDFLKLVLIAIVMATPIAWYAMQFWLQDFAYKIDISWWVFALAGLLAVGIALLTVSFQSVRAALANPVKSLRSE</sequence>
<dbReference type="AlphaFoldDB" id="A0A7C9BBF5"/>
<dbReference type="Pfam" id="PF12704">
    <property type="entry name" value="MacB_PCD"/>
    <property type="match status" value="2"/>
</dbReference>
<dbReference type="PANTHER" id="PTHR30572:SF18">
    <property type="entry name" value="ABC-TYPE MACROLIDE FAMILY EXPORT SYSTEM PERMEASE COMPONENT 2"/>
    <property type="match status" value="1"/>
</dbReference>
<keyword evidence="5 6" id="KW-0472">Membrane</keyword>
<evidence type="ECO:0000256" key="1">
    <source>
        <dbReference type="ARBA" id="ARBA00004651"/>
    </source>
</evidence>
<keyword evidence="2" id="KW-1003">Cell membrane</keyword>
<dbReference type="InterPro" id="IPR003838">
    <property type="entry name" value="ABC3_permease_C"/>
</dbReference>
<dbReference type="PANTHER" id="PTHR30572">
    <property type="entry name" value="MEMBRANE COMPONENT OF TRANSPORTER-RELATED"/>
    <property type="match status" value="1"/>
</dbReference>